<evidence type="ECO:0000256" key="3">
    <source>
        <dbReference type="ARBA" id="ARBA00012328"/>
    </source>
</evidence>
<comment type="caution">
    <text evidence="12">The sequence shown here is derived from an EMBL/GenBank/DDBJ whole genome shotgun (WGS) entry which is preliminary data.</text>
</comment>
<gene>
    <name evidence="12" type="ORF">FVE85_6020</name>
</gene>
<keyword evidence="13" id="KW-1185">Reference proteome</keyword>
<dbReference type="NCBIfam" id="TIGR00046">
    <property type="entry name" value="RsmE family RNA methyltransferase"/>
    <property type="match status" value="1"/>
</dbReference>
<organism evidence="12 13">
    <name type="scientific">Porphyridium purpureum</name>
    <name type="common">Red alga</name>
    <name type="synonym">Porphyridium cruentum</name>
    <dbReference type="NCBI Taxonomy" id="35688"/>
    <lineage>
        <taxon>Eukaryota</taxon>
        <taxon>Rhodophyta</taxon>
        <taxon>Bangiophyceae</taxon>
        <taxon>Porphyridiales</taxon>
        <taxon>Porphyridiaceae</taxon>
        <taxon>Porphyridium</taxon>
    </lineage>
</organism>
<keyword evidence="6 12" id="KW-0489">Methyltransferase</keyword>
<feature type="domain" description="Ribosomal RNA small subunit methyltransferase E methyltransferase" evidence="11">
    <location>
        <begin position="189"/>
        <end position="372"/>
    </location>
</feature>
<evidence type="ECO:0000256" key="7">
    <source>
        <dbReference type="ARBA" id="ARBA00022679"/>
    </source>
</evidence>
<accession>A0A5J4Z539</accession>
<evidence type="ECO:0000256" key="8">
    <source>
        <dbReference type="ARBA" id="ARBA00022691"/>
    </source>
</evidence>
<dbReference type="InterPro" id="IPR029028">
    <property type="entry name" value="Alpha/beta_knot_MTases"/>
</dbReference>
<proteinExistence type="inferred from homology"/>
<protein>
    <recommendedName>
        <fullName evidence="3">16S rRNA (uracil(1498)-N(3))-methyltransferase</fullName>
        <ecNumber evidence="3">2.1.1.193</ecNumber>
    </recommendedName>
</protein>
<dbReference type="InterPro" id="IPR029026">
    <property type="entry name" value="tRNA_m1G_MTases_N"/>
</dbReference>
<dbReference type="GO" id="GO:0070475">
    <property type="term" value="P:rRNA base methylation"/>
    <property type="evidence" value="ECO:0007669"/>
    <property type="project" value="TreeGrafter"/>
</dbReference>
<dbReference type="CDD" id="cd18084">
    <property type="entry name" value="RsmE-like"/>
    <property type="match status" value="1"/>
</dbReference>
<sequence length="381" mass="42135">MNAIAFGCSSQTWCTVRARHETRIRVRTCASGNARVGEGSNDRKAAQDLSFRIRASRLDTPSKEILRRRRLRDGGHRNELLMLNRILVELDFLDVRCNGGDVASRQSMFTLPRDDFRSEHVRQVLGLGDGELLRAGCVDGSLFDAQVQWNANGSMSLIPIVLDAAGRPQKNWNHRDLLTPCTPTRVPLRPLRIDVMLAVPRPKVLLRILNHLAVMGVGNIVLCNAYKVEKSYLNSKSVRDAELLRAELLAGVCQSAVDSRLPKVHFAPRLRAFLEDDLPSISTPGQLRVVAHPPDERTSASFSSLSKLIIHGSDLSASVPPERVLLAIGPEGGWMPREISMMCSEQHGFVPVAIGERVLRTEQACLSLVAITQELLQCVHG</sequence>
<dbReference type="Proteomes" id="UP000324585">
    <property type="component" value="Unassembled WGS sequence"/>
</dbReference>
<dbReference type="EMBL" id="VRMN01000001">
    <property type="protein sequence ID" value="KAA8498435.1"/>
    <property type="molecule type" value="Genomic_DNA"/>
</dbReference>
<evidence type="ECO:0000256" key="4">
    <source>
        <dbReference type="ARBA" id="ARBA00022490"/>
    </source>
</evidence>
<reference evidence="13" key="1">
    <citation type="journal article" date="2019" name="Nat. Commun.">
        <title>Expansion of phycobilisome linker gene families in mesophilic red algae.</title>
        <authorList>
            <person name="Lee J."/>
            <person name="Kim D."/>
            <person name="Bhattacharya D."/>
            <person name="Yoon H.S."/>
        </authorList>
    </citation>
    <scope>NUCLEOTIDE SEQUENCE [LARGE SCALE GENOMIC DNA]</scope>
    <source>
        <strain evidence="13">CCMP 1328</strain>
    </source>
</reference>
<evidence type="ECO:0000256" key="6">
    <source>
        <dbReference type="ARBA" id="ARBA00022603"/>
    </source>
</evidence>
<dbReference type="GO" id="GO:0005737">
    <property type="term" value="C:cytoplasm"/>
    <property type="evidence" value="ECO:0007669"/>
    <property type="project" value="UniProtKB-SubCell"/>
</dbReference>
<dbReference type="PANTHER" id="PTHR30027">
    <property type="entry name" value="RIBOSOMAL RNA SMALL SUBUNIT METHYLTRANSFERASE E"/>
    <property type="match status" value="1"/>
</dbReference>
<dbReference type="GO" id="GO:0070042">
    <property type="term" value="F:rRNA (uridine-N3-)-methyltransferase activity"/>
    <property type="evidence" value="ECO:0007669"/>
    <property type="project" value="TreeGrafter"/>
</dbReference>
<evidence type="ECO:0000259" key="11">
    <source>
        <dbReference type="Pfam" id="PF04452"/>
    </source>
</evidence>
<comment type="similarity">
    <text evidence="2">Belongs to the RNA methyltransferase RsmE family.</text>
</comment>
<keyword evidence="4" id="KW-0963">Cytoplasm</keyword>
<dbReference type="PANTHER" id="PTHR30027:SF3">
    <property type="entry name" value="16S RRNA (URACIL(1498)-N(3))-METHYLTRANSFERASE"/>
    <property type="match status" value="1"/>
</dbReference>
<dbReference type="Pfam" id="PF04452">
    <property type="entry name" value="Methyltrans_RNA"/>
    <property type="match status" value="1"/>
</dbReference>
<evidence type="ECO:0000256" key="1">
    <source>
        <dbReference type="ARBA" id="ARBA00004496"/>
    </source>
</evidence>
<evidence type="ECO:0000256" key="10">
    <source>
        <dbReference type="ARBA" id="ARBA00047944"/>
    </source>
</evidence>
<dbReference type="EC" id="2.1.1.193" evidence="3"/>
<dbReference type="Gene3D" id="3.40.1280.10">
    <property type="match status" value="1"/>
</dbReference>
<keyword evidence="8" id="KW-0949">S-adenosyl-L-methionine</keyword>
<comment type="subcellular location">
    <subcellularLocation>
        <location evidence="1">Cytoplasm</location>
    </subcellularLocation>
</comment>
<evidence type="ECO:0000313" key="12">
    <source>
        <dbReference type="EMBL" id="KAA8498435.1"/>
    </source>
</evidence>
<comment type="catalytic activity">
    <reaction evidence="10">
        <text>uridine(1498) in 16S rRNA + S-adenosyl-L-methionine = N(3)-methyluridine(1498) in 16S rRNA + S-adenosyl-L-homocysteine + H(+)</text>
        <dbReference type="Rhea" id="RHEA:42920"/>
        <dbReference type="Rhea" id="RHEA-COMP:10283"/>
        <dbReference type="Rhea" id="RHEA-COMP:10284"/>
        <dbReference type="ChEBI" id="CHEBI:15378"/>
        <dbReference type="ChEBI" id="CHEBI:57856"/>
        <dbReference type="ChEBI" id="CHEBI:59789"/>
        <dbReference type="ChEBI" id="CHEBI:65315"/>
        <dbReference type="ChEBI" id="CHEBI:74502"/>
        <dbReference type="EC" id="2.1.1.193"/>
    </reaction>
</comment>
<evidence type="ECO:0000256" key="5">
    <source>
        <dbReference type="ARBA" id="ARBA00022552"/>
    </source>
</evidence>
<evidence type="ECO:0000256" key="9">
    <source>
        <dbReference type="ARBA" id="ARBA00025699"/>
    </source>
</evidence>
<keyword evidence="7 12" id="KW-0808">Transferase</keyword>
<dbReference type="InterPro" id="IPR006700">
    <property type="entry name" value="RsmE"/>
</dbReference>
<comment type="function">
    <text evidence="9">Specifically methylates the N3 position of the uracil ring of uridine 1498 (m3U1498) in 16S rRNA. Acts on the fully assembled 30S ribosomal subunit.</text>
</comment>
<dbReference type="AlphaFoldDB" id="A0A5J4Z539"/>
<dbReference type="OrthoDB" id="2021042at2759"/>
<name>A0A5J4Z539_PORPP</name>
<dbReference type="SUPFAM" id="SSF75217">
    <property type="entry name" value="alpha/beta knot"/>
    <property type="match status" value="1"/>
</dbReference>
<evidence type="ECO:0000313" key="13">
    <source>
        <dbReference type="Proteomes" id="UP000324585"/>
    </source>
</evidence>
<keyword evidence="5" id="KW-0698">rRNA processing</keyword>
<evidence type="ECO:0000256" key="2">
    <source>
        <dbReference type="ARBA" id="ARBA00005528"/>
    </source>
</evidence>
<dbReference type="InterPro" id="IPR046886">
    <property type="entry name" value="RsmE_MTase_dom"/>
</dbReference>